<protein>
    <submittedName>
        <fullName evidence="2">Uncharacterized protein</fullName>
    </submittedName>
</protein>
<accession>F6Y6V9</accession>
<reference evidence="2" key="4">
    <citation type="submission" date="2025-09" db="UniProtKB">
        <authorList>
            <consortium name="Ensembl"/>
        </authorList>
    </citation>
    <scope>IDENTIFICATION</scope>
</reference>
<dbReference type="EMBL" id="EAAA01001143">
    <property type="status" value="NOT_ANNOTATED_CDS"/>
    <property type="molecule type" value="Genomic_DNA"/>
</dbReference>
<keyword evidence="1" id="KW-0812">Transmembrane</keyword>
<dbReference type="Ensembl" id="ENSCINT00000027034.2">
    <property type="protein sequence ID" value="ENSCINP00000026788.2"/>
    <property type="gene ID" value="ENSCING00000014935.2"/>
</dbReference>
<proteinExistence type="predicted"/>
<dbReference type="AlphaFoldDB" id="F6Y6V9"/>
<dbReference type="HOGENOM" id="CLU_2151377_0_0_1"/>
<reference evidence="2" key="3">
    <citation type="submission" date="2025-08" db="UniProtKB">
        <authorList>
            <consortium name="Ensembl"/>
        </authorList>
    </citation>
    <scope>IDENTIFICATION</scope>
</reference>
<evidence type="ECO:0000313" key="3">
    <source>
        <dbReference type="Proteomes" id="UP000008144"/>
    </source>
</evidence>
<feature type="transmembrane region" description="Helical" evidence="1">
    <location>
        <begin position="92"/>
        <end position="110"/>
    </location>
</feature>
<dbReference type="Proteomes" id="UP000008144">
    <property type="component" value="Chromosome 14"/>
</dbReference>
<dbReference type="InParanoid" id="F6Y6V9"/>
<reference evidence="2" key="2">
    <citation type="journal article" date="2008" name="Genome Biol.">
        <title>Improved genome assembly and evidence-based global gene model set for the chordate Ciona intestinalis: new insight into intron and operon populations.</title>
        <authorList>
            <person name="Satou Y."/>
            <person name="Mineta K."/>
            <person name="Ogasawara M."/>
            <person name="Sasakura Y."/>
            <person name="Shoguchi E."/>
            <person name="Ueno K."/>
            <person name="Yamada L."/>
            <person name="Matsumoto J."/>
            <person name="Wasserscheid J."/>
            <person name="Dewar K."/>
            <person name="Wiley G.B."/>
            <person name="Macmil S.L."/>
            <person name="Roe B.A."/>
            <person name="Zeller R.W."/>
            <person name="Hastings K.E."/>
            <person name="Lemaire P."/>
            <person name="Lindquist E."/>
            <person name="Endo T."/>
            <person name="Hotta K."/>
            <person name="Inaba K."/>
        </authorList>
    </citation>
    <scope>NUCLEOTIDE SEQUENCE [LARGE SCALE GENOMIC DNA]</scope>
    <source>
        <strain evidence="2">wild type</strain>
    </source>
</reference>
<organism evidence="2 3">
    <name type="scientific">Ciona intestinalis</name>
    <name type="common">Transparent sea squirt</name>
    <name type="synonym">Ascidia intestinalis</name>
    <dbReference type="NCBI Taxonomy" id="7719"/>
    <lineage>
        <taxon>Eukaryota</taxon>
        <taxon>Metazoa</taxon>
        <taxon>Chordata</taxon>
        <taxon>Tunicata</taxon>
        <taxon>Ascidiacea</taxon>
        <taxon>Phlebobranchia</taxon>
        <taxon>Cionidae</taxon>
        <taxon>Ciona</taxon>
    </lineage>
</organism>
<keyword evidence="1" id="KW-0472">Membrane</keyword>
<sequence>MSSDSPGIRLPSAPAERIADNHVVYRRGNTRVHVQTYDAQQAEDIIKAKSNVFLKSGVSSFFSGILAMIIVVVTLVIKLSEAITTRITTNDVDTYMIMLYGICILWTLYYNV</sequence>
<name>F6Y6V9_CIOIN</name>
<feature type="transmembrane region" description="Helical" evidence="1">
    <location>
        <begin position="61"/>
        <end position="80"/>
    </location>
</feature>
<keyword evidence="3" id="KW-1185">Reference proteome</keyword>
<evidence type="ECO:0000313" key="2">
    <source>
        <dbReference type="Ensembl" id="ENSCINP00000026788.2"/>
    </source>
</evidence>
<reference evidence="3" key="1">
    <citation type="journal article" date="2002" name="Science">
        <title>The draft genome of Ciona intestinalis: insights into chordate and vertebrate origins.</title>
        <authorList>
            <person name="Dehal P."/>
            <person name="Satou Y."/>
            <person name="Campbell R.K."/>
            <person name="Chapman J."/>
            <person name="Degnan B."/>
            <person name="De Tomaso A."/>
            <person name="Davidson B."/>
            <person name="Di Gregorio A."/>
            <person name="Gelpke M."/>
            <person name="Goodstein D.M."/>
            <person name="Harafuji N."/>
            <person name="Hastings K.E."/>
            <person name="Ho I."/>
            <person name="Hotta K."/>
            <person name="Huang W."/>
            <person name="Kawashima T."/>
            <person name="Lemaire P."/>
            <person name="Martinez D."/>
            <person name="Meinertzhagen I.A."/>
            <person name="Necula S."/>
            <person name="Nonaka M."/>
            <person name="Putnam N."/>
            <person name="Rash S."/>
            <person name="Saiga H."/>
            <person name="Satake M."/>
            <person name="Terry A."/>
            <person name="Yamada L."/>
            <person name="Wang H.G."/>
            <person name="Awazu S."/>
            <person name="Azumi K."/>
            <person name="Boore J."/>
            <person name="Branno M."/>
            <person name="Chin-Bow S."/>
            <person name="DeSantis R."/>
            <person name="Doyle S."/>
            <person name="Francino P."/>
            <person name="Keys D.N."/>
            <person name="Haga S."/>
            <person name="Hayashi H."/>
            <person name="Hino K."/>
            <person name="Imai K.S."/>
            <person name="Inaba K."/>
            <person name="Kano S."/>
            <person name="Kobayashi K."/>
            <person name="Kobayashi M."/>
            <person name="Lee B.I."/>
            <person name="Makabe K.W."/>
            <person name="Manohar C."/>
            <person name="Matassi G."/>
            <person name="Medina M."/>
            <person name="Mochizuki Y."/>
            <person name="Mount S."/>
            <person name="Morishita T."/>
            <person name="Miura S."/>
            <person name="Nakayama A."/>
            <person name="Nishizaka S."/>
            <person name="Nomoto H."/>
            <person name="Ohta F."/>
            <person name="Oishi K."/>
            <person name="Rigoutsos I."/>
            <person name="Sano M."/>
            <person name="Sasaki A."/>
            <person name="Sasakura Y."/>
            <person name="Shoguchi E."/>
            <person name="Shin-i T."/>
            <person name="Spagnuolo A."/>
            <person name="Stainier D."/>
            <person name="Suzuki M.M."/>
            <person name="Tassy O."/>
            <person name="Takatori N."/>
            <person name="Tokuoka M."/>
            <person name="Yagi K."/>
            <person name="Yoshizaki F."/>
            <person name="Wada S."/>
            <person name="Zhang C."/>
            <person name="Hyatt P.D."/>
            <person name="Larimer F."/>
            <person name="Detter C."/>
            <person name="Doggett N."/>
            <person name="Glavina T."/>
            <person name="Hawkins T."/>
            <person name="Richardson P."/>
            <person name="Lucas S."/>
            <person name="Kohara Y."/>
            <person name="Levine M."/>
            <person name="Satoh N."/>
            <person name="Rokhsar D.S."/>
        </authorList>
    </citation>
    <scope>NUCLEOTIDE SEQUENCE [LARGE SCALE GENOMIC DNA]</scope>
</reference>
<dbReference type="GeneTree" id="ENSGT00660000097326"/>
<keyword evidence="1" id="KW-1133">Transmembrane helix</keyword>
<evidence type="ECO:0000256" key="1">
    <source>
        <dbReference type="SAM" id="Phobius"/>
    </source>
</evidence>